<organism evidence="2">
    <name type="scientific">Cryptomonas curvata</name>
    <dbReference type="NCBI Taxonomy" id="233186"/>
    <lineage>
        <taxon>Eukaryota</taxon>
        <taxon>Cryptophyceae</taxon>
        <taxon>Cryptomonadales</taxon>
        <taxon>Cryptomonadaceae</taxon>
        <taxon>Cryptomonas</taxon>
    </lineage>
</organism>
<feature type="region of interest" description="Disordered" evidence="1">
    <location>
        <begin position="32"/>
        <end position="51"/>
    </location>
</feature>
<accession>A0A7S0MLN7</accession>
<dbReference type="EMBL" id="HBEZ01041547">
    <property type="protein sequence ID" value="CAD8645211.1"/>
    <property type="molecule type" value="Transcribed_RNA"/>
</dbReference>
<feature type="compositionally biased region" description="Polar residues" evidence="1">
    <location>
        <begin position="1"/>
        <end position="12"/>
    </location>
</feature>
<protein>
    <submittedName>
        <fullName evidence="2">Uncharacterized protein</fullName>
    </submittedName>
</protein>
<proteinExistence type="predicted"/>
<reference evidence="2" key="1">
    <citation type="submission" date="2021-01" db="EMBL/GenBank/DDBJ databases">
        <authorList>
            <person name="Corre E."/>
            <person name="Pelletier E."/>
            <person name="Niang G."/>
            <person name="Scheremetjew M."/>
            <person name="Finn R."/>
            <person name="Kale V."/>
            <person name="Holt S."/>
            <person name="Cochrane G."/>
            <person name="Meng A."/>
            <person name="Brown T."/>
            <person name="Cohen L."/>
        </authorList>
    </citation>
    <scope>NUCLEOTIDE SEQUENCE</scope>
    <source>
        <strain evidence="2">CCAP979/52</strain>
    </source>
</reference>
<evidence type="ECO:0000256" key="1">
    <source>
        <dbReference type="SAM" id="MobiDB-lite"/>
    </source>
</evidence>
<sequence length="146" mass="16626">MQSMPSTAQIRSSARRAPHQEDAWRSTILELQARTHTEGKEDSDDGDAMRDELSLSELAFWMDYDDLGPSKNANDLWHANQSEQRQVKNSESLPIISQENQKSKKCSWGAEFSDLRKELRTLGFDGQKQSEDFDQSDRAGFTPGCR</sequence>
<evidence type="ECO:0000313" key="2">
    <source>
        <dbReference type="EMBL" id="CAD8645211.1"/>
    </source>
</evidence>
<gene>
    <name evidence="2" type="ORF">CCUR1050_LOCUS22896</name>
</gene>
<name>A0A7S0MLN7_9CRYP</name>
<feature type="region of interest" description="Disordered" evidence="1">
    <location>
        <begin position="123"/>
        <end position="146"/>
    </location>
</feature>
<dbReference type="AlphaFoldDB" id="A0A7S0MLN7"/>
<feature type="region of interest" description="Disordered" evidence="1">
    <location>
        <begin position="1"/>
        <end position="24"/>
    </location>
</feature>
<feature type="compositionally biased region" description="Basic and acidic residues" evidence="1">
    <location>
        <begin position="128"/>
        <end position="137"/>
    </location>
</feature>